<dbReference type="AlphaFoldDB" id="A0A0D9XQ47"/>
<dbReference type="PROSITE" id="PS50181">
    <property type="entry name" value="FBOX"/>
    <property type="match status" value="1"/>
</dbReference>
<feature type="domain" description="F-box" evidence="2">
    <location>
        <begin position="121"/>
        <end position="175"/>
    </location>
</feature>
<dbReference type="InterPro" id="IPR053781">
    <property type="entry name" value="F-box_AtFBL13-like"/>
</dbReference>
<reference evidence="4" key="2">
    <citation type="submission" date="2013-12" db="EMBL/GenBank/DDBJ databases">
        <authorList>
            <person name="Yu Y."/>
            <person name="Lee S."/>
            <person name="de Baynast K."/>
            <person name="Wissotski M."/>
            <person name="Liu L."/>
            <person name="Talag J."/>
            <person name="Goicoechea J."/>
            <person name="Angelova A."/>
            <person name="Jetty R."/>
            <person name="Kudrna D."/>
            <person name="Golser W."/>
            <person name="Rivera L."/>
            <person name="Zhang J."/>
            <person name="Wing R."/>
        </authorList>
    </citation>
    <scope>NUCLEOTIDE SEQUENCE</scope>
</reference>
<evidence type="ECO:0000259" key="2">
    <source>
        <dbReference type="PROSITE" id="PS50181"/>
    </source>
</evidence>
<dbReference type="InterPro" id="IPR001810">
    <property type="entry name" value="F-box_dom"/>
</dbReference>
<name>A0A0D9XQ47_9ORYZ</name>
<accession>A0A0D9XQ47</accession>
<dbReference type="SUPFAM" id="SSF81383">
    <property type="entry name" value="F-box domain"/>
    <property type="match status" value="1"/>
</dbReference>
<proteinExistence type="predicted"/>
<protein>
    <recommendedName>
        <fullName evidence="2">F-box domain-containing protein</fullName>
    </recommendedName>
</protein>
<dbReference type="HOGENOM" id="CLU_003068_1_0_1"/>
<evidence type="ECO:0000256" key="1">
    <source>
        <dbReference type="SAM" id="MobiDB-lite"/>
    </source>
</evidence>
<evidence type="ECO:0000313" key="3">
    <source>
        <dbReference type="EnsemblPlants" id="LPERR11G05430.1"/>
    </source>
</evidence>
<dbReference type="Gene3D" id="3.80.10.10">
    <property type="entry name" value="Ribonuclease Inhibitor"/>
    <property type="match status" value="1"/>
</dbReference>
<dbReference type="PANTHER" id="PTHR34223:SF64">
    <property type="entry name" value="OS11G0201299 PROTEIN"/>
    <property type="match status" value="1"/>
</dbReference>
<dbReference type="InterPro" id="IPR036047">
    <property type="entry name" value="F-box-like_dom_sf"/>
</dbReference>
<evidence type="ECO:0000313" key="4">
    <source>
        <dbReference type="Proteomes" id="UP000032180"/>
    </source>
</evidence>
<dbReference type="InterPro" id="IPR032675">
    <property type="entry name" value="LRR_dom_sf"/>
</dbReference>
<dbReference type="InterPro" id="IPR055357">
    <property type="entry name" value="LRR_At1g61320_AtMIF1"/>
</dbReference>
<reference evidence="3" key="3">
    <citation type="submission" date="2015-04" db="UniProtKB">
        <authorList>
            <consortium name="EnsemblPlants"/>
        </authorList>
    </citation>
    <scope>IDENTIFICATION</scope>
</reference>
<dbReference type="Pfam" id="PF23622">
    <property type="entry name" value="LRR_At1g61320_AtMIF1"/>
    <property type="match status" value="1"/>
</dbReference>
<keyword evidence="4" id="KW-1185">Reference proteome</keyword>
<reference evidence="3 4" key="1">
    <citation type="submission" date="2012-08" db="EMBL/GenBank/DDBJ databases">
        <title>Oryza genome evolution.</title>
        <authorList>
            <person name="Wing R.A."/>
        </authorList>
    </citation>
    <scope>NUCLEOTIDE SEQUENCE</scope>
</reference>
<dbReference type="PANTHER" id="PTHR34223">
    <property type="entry name" value="OS11G0201299 PROTEIN"/>
    <property type="match status" value="1"/>
</dbReference>
<dbReference type="eggNOG" id="ENOG502S2XD">
    <property type="taxonomic scope" value="Eukaryota"/>
</dbReference>
<dbReference type="Pfam" id="PF00646">
    <property type="entry name" value="F-box"/>
    <property type="match status" value="1"/>
</dbReference>
<dbReference type="Gramene" id="LPERR11G05430.1">
    <property type="protein sequence ID" value="LPERR11G05430.1"/>
    <property type="gene ID" value="LPERR11G05430"/>
</dbReference>
<dbReference type="STRING" id="77586.A0A0D9XQ47"/>
<dbReference type="SUPFAM" id="SSF52047">
    <property type="entry name" value="RNI-like"/>
    <property type="match status" value="1"/>
</dbReference>
<dbReference type="EnsemblPlants" id="LPERR11G05430.1">
    <property type="protein sequence ID" value="LPERR11G05430.1"/>
    <property type="gene ID" value="LPERR11G05430"/>
</dbReference>
<dbReference type="Proteomes" id="UP000032180">
    <property type="component" value="Chromosome 11"/>
</dbReference>
<feature type="region of interest" description="Disordered" evidence="1">
    <location>
        <begin position="1"/>
        <end position="92"/>
    </location>
</feature>
<sequence>MVKARSTTKKTNPSSASKPTELRIATARDQTATRELRLHRANRASHVFQPAPEEPTGHRPSHSSCPCREKDRGPSRASPPPSRSVAKARDPAIGRPNLATATLFDEMSTENNMVAEVGSKSDRISDLPDVLLQHVLCFLQTKQVVRTCVLARRLRHIWKSMPILHVTDAHMFMDHLQLLRDRSPLEACMFGFRVFTGDHISIVNEWIRSVTVHGKFLDFSSCPALEELEMTRCVISGDKISSSSLKRLSIWECEFKSNVRTRISAPSLSFLELIDVKGRTPFLEDMPVLVTAKVVLSGTKCRDYCHSMNHGYCTRCVLLKGLADATNLEFIADPEVFILKRDLRWCPTFTKLKTLSLISWFESAEYCTLIWILQHSPFLEKLTLQLSKKPDISVQSIAIYDFMEKPFASENLKTVEVKYQDIDQRVHKLIKSLNRHGIPLEKISIQQTNRSVNH</sequence>
<dbReference type="InterPro" id="IPR053197">
    <property type="entry name" value="F-box_SCFL_complex_component"/>
</dbReference>
<dbReference type="CDD" id="cd22160">
    <property type="entry name" value="F-box_AtFBL13-like"/>
    <property type="match status" value="1"/>
</dbReference>
<feature type="compositionally biased region" description="Polar residues" evidence="1">
    <location>
        <begin position="9"/>
        <end position="18"/>
    </location>
</feature>
<organism evidence="3 4">
    <name type="scientific">Leersia perrieri</name>
    <dbReference type="NCBI Taxonomy" id="77586"/>
    <lineage>
        <taxon>Eukaryota</taxon>
        <taxon>Viridiplantae</taxon>
        <taxon>Streptophyta</taxon>
        <taxon>Embryophyta</taxon>
        <taxon>Tracheophyta</taxon>
        <taxon>Spermatophyta</taxon>
        <taxon>Magnoliopsida</taxon>
        <taxon>Liliopsida</taxon>
        <taxon>Poales</taxon>
        <taxon>Poaceae</taxon>
        <taxon>BOP clade</taxon>
        <taxon>Oryzoideae</taxon>
        <taxon>Oryzeae</taxon>
        <taxon>Oryzinae</taxon>
        <taxon>Leersia</taxon>
    </lineage>
</organism>